<proteinExistence type="predicted"/>
<reference evidence="1 2" key="1">
    <citation type="submission" date="2023-07" db="EMBL/GenBank/DDBJ databases">
        <title>Sequencing the genomes of 1000 actinobacteria strains.</title>
        <authorList>
            <person name="Klenk H.-P."/>
        </authorList>
    </citation>
    <scope>NUCLEOTIDE SEQUENCE [LARGE SCALE GENOMIC DNA]</scope>
    <source>
        <strain evidence="1 2">DSM 41600</strain>
    </source>
</reference>
<dbReference type="PROSITE" id="PS51257">
    <property type="entry name" value="PROKAR_LIPOPROTEIN"/>
    <property type="match status" value="1"/>
</dbReference>
<accession>A0ABT9KHG4</accession>
<dbReference type="Proteomes" id="UP001234880">
    <property type="component" value="Unassembled WGS sequence"/>
</dbReference>
<name>A0ABT9KHG4_9ACTN</name>
<comment type="caution">
    <text evidence="1">The sequence shown here is derived from an EMBL/GenBank/DDBJ whole genome shotgun (WGS) entry which is preliminary data.</text>
</comment>
<keyword evidence="2" id="KW-1185">Reference proteome</keyword>
<dbReference type="EMBL" id="JAURUE010000001">
    <property type="protein sequence ID" value="MDP9607854.1"/>
    <property type="molecule type" value="Genomic_DNA"/>
</dbReference>
<sequence>MRSDTTARIARRRTLRVAAAVLTAAAALTLTACNGPDGGDSK</sequence>
<evidence type="ECO:0000313" key="2">
    <source>
        <dbReference type="Proteomes" id="UP001234880"/>
    </source>
</evidence>
<protein>
    <submittedName>
        <fullName evidence="1">Uncharacterized protein</fullName>
    </submittedName>
</protein>
<evidence type="ECO:0000313" key="1">
    <source>
        <dbReference type="EMBL" id="MDP9607854.1"/>
    </source>
</evidence>
<gene>
    <name evidence="1" type="ORF">JOF35_000131</name>
</gene>
<organism evidence="1 2">
    <name type="scientific">Streptomyces demainii</name>
    <dbReference type="NCBI Taxonomy" id="588122"/>
    <lineage>
        <taxon>Bacteria</taxon>
        <taxon>Bacillati</taxon>
        <taxon>Actinomycetota</taxon>
        <taxon>Actinomycetes</taxon>
        <taxon>Kitasatosporales</taxon>
        <taxon>Streptomycetaceae</taxon>
        <taxon>Streptomyces</taxon>
    </lineage>
</organism>